<accession>D0KSR5</accession>
<reference evidence="1" key="1">
    <citation type="submission" date="2009-10" db="EMBL/GenBank/DDBJ databases">
        <title>Complete sequence of Sulfolobus solfataricus 98/2.</title>
        <authorList>
            <consortium name="US DOE Joint Genome Institute"/>
            <person name="Lucas S."/>
            <person name="Copeland A."/>
            <person name="Lapidus A."/>
            <person name="Glavina del Rio T."/>
            <person name="Tice H."/>
            <person name="Bruce D."/>
            <person name="Goodwin L."/>
            <person name="Pitluck S."/>
            <person name="Munk A.C."/>
            <person name="Brettin T."/>
            <person name="Detter J.C."/>
            <person name="Han C."/>
            <person name="Tapia R."/>
            <person name="Larimer F."/>
            <person name="Land M."/>
            <person name="Hauser L."/>
            <person name="Kyrpides N."/>
            <person name="Ovchinnikova G."/>
            <person name="Mead D."/>
        </authorList>
    </citation>
    <scope>NUCLEOTIDE SEQUENCE [LARGE SCALE GENOMIC DNA]</scope>
    <source>
        <strain evidence="1">98/2</strain>
    </source>
</reference>
<name>D0KSR5_SACS9</name>
<evidence type="ECO:0000313" key="1">
    <source>
        <dbReference type="EMBL" id="ACX91784.1"/>
    </source>
</evidence>
<gene>
    <name evidence="1" type="ordered locus">Ssol_1557</name>
</gene>
<dbReference type="InterPro" id="IPR036388">
    <property type="entry name" value="WH-like_DNA-bd_sf"/>
</dbReference>
<protein>
    <submittedName>
        <fullName evidence="1">Uncharacterized protein</fullName>
    </submittedName>
</protein>
<sequence length="111" mass="12900">MSRTNKFIYSIRDTYHMKIRDMLVLPSAKILLVLVEGPKNDKEILSILQMSSTTYYENITWLLAHGFIQKTPDDKYVLTDKAKKQLVNVFLPLFRYIEKLKETAAVSITTT</sequence>
<dbReference type="KEGG" id="sol:Ssol_1557"/>
<proteinExistence type="predicted"/>
<dbReference type="Gene3D" id="1.10.10.10">
    <property type="entry name" value="Winged helix-like DNA-binding domain superfamily/Winged helix DNA-binding domain"/>
    <property type="match status" value="1"/>
</dbReference>
<dbReference type="EMBL" id="CP001800">
    <property type="protein sequence ID" value="ACX91784.1"/>
    <property type="molecule type" value="Genomic_DNA"/>
</dbReference>
<dbReference type="InterPro" id="IPR036390">
    <property type="entry name" value="WH_DNA-bd_sf"/>
</dbReference>
<organism evidence="1">
    <name type="scientific">Saccharolobus solfataricus (strain 98/2)</name>
    <name type="common">Sulfolobus solfataricus</name>
    <dbReference type="NCBI Taxonomy" id="555311"/>
    <lineage>
        <taxon>Archaea</taxon>
        <taxon>Thermoproteota</taxon>
        <taxon>Thermoprotei</taxon>
        <taxon>Sulfolobales</taxon>
        <taxon>Sulfolobaceae</taxon>
        <taxon>Saccharolobus</taxon>
    </lineage>
</organism>
<dbReference type="HOGENOM" id="CLU_2379561_0_0_2"/>
<dbReference type="AlphaFoldDB" id="D0KSR5"/>
<dbReference type="SUPFAM" id="SSF46785">
    <property type="entry name" value="Winged helix' DNA-binding domain"/>
    <property type="match status" value="1"/>
</dbReference>